<dbReference type="Proteomes" id="UP000001822">
    <property type="component" value="Chromosome"/>
</dbReference>
<organism evidence="2 3">
    <name type="scientific">Cytophaga hutchinsonii (strain ATCC 33406 / DSM 1761 / CIP 103989 / NBRC 15051 / NCIMB 9469 / D465)</name>
    <dbReference type="NCBI Taxonomy" id="269798"/>
    <lineage>
        <taxon>Bacteria</taxon>
        <taxon>Pseudomonadati</taxon>
        <taxon>Bacteroidota</taxon>
        <taxon>Cytophagia</taxon>
        <taxon>Cytophagales</taxon>
        <taxon>Cytophagaceae</taxon>
        <taxon>Cytophaga</taxon>
    </lineage>
</organism>
<dbReference type="RefSeq" id="WP_011584628.1">
    <property type="nucleotide sequence ID" value="NC_008255.1"/>
</dbReference>
<evidence type="ECO:0000313" key="2">
    <source>
        <dbReference type="EMBL" id="ABG58513.1"/>
    </source>
</evidence>
<evidence type="ECO:0000313" key="3">
    <source>
        <dbReference type="Proteomes" id="UP000001822"/>
    </source>
</evidence>
<dbReference type="KEGG" id="chu:CHU_1241"/>
<dbReference type="OrthoDB" id="672038at2"/>
<evidence type="ECO:0000256" key="1">
    <source>
        <dbReference type="SAM" id="SignalP"/>
    </source>
</evidence>
<proteinExistence type="predicted"/>
<dbReference type="EMBL" id="CP000383">
    <property type="protein sequence ID" value="ABG58513.1"/>
    <property type="molecule type" value="Genomic_DNA"/>
</dbReference>
<sequence length="181" mass="21440">MNRFILSILAVFMTHILVAQSADSLMNEIQIKARAINQQRTSYDSVVIRSWEKTPEGVSVVGYMEKKDIRLIFVTWTIETGKKEMYYYFFQGKLIYAFQRNYAYNRPISWDQNKALQNGDKEYYDPLKTKISRTQYYFSREKLFKTMDADQGEIMATPEMNQLTGKGLITDAYKWKRELIK</sequence>
<dbReference type="AlphaFoldDB" id="A0A6N4SQF1"/>
<keyword evidence="1" id="KW-0732">Signal</keyword>
<feature type="signal peptide" evidence="1">
    <location>
        <begin position="1"/>
        <end position="21"/>
    </location>
</feature>
<keyword evidence="3" id="KW-1185">Reference proteome</keyword>
<reference evidence="2 3" key="1">
    <citation type="journal article" date="2007" name="Appl. Environ. Microbiol.">
        <title>Genome sequence of the cellulolytic gliding bacterium Cytophaga hutchinsonii.</title>
        <authorList>
            <person name="Xie G."/>
            <person name="Bruce D.C."/>
            <person name="Challacombe J.F."/>
            <person name="Chertkov O."/>
            <person name="Detter J.C."/>
            <person name="Gilna P."/>
            <person name="Han C.S."/>
            <person name="Lucas S."/>
            <person name="Misra M."/>
            <person name="Myers G.L."/>
            <person name="Richardson P."/>
            <person name="Tapia R."/>
            <person name="Thayer N."/>
            <person name="Thompson L.S."/>
            <person name="Brettin T.S."/>
            <person name="Henrissat B."/>
            <person name="Wilson D.B."/>
            <person name="McBride M.J."/>
        </authorList>
    </citation>
    <scope>NUCLEOTIDE SEQUENCE [LARGE SCALE GENOMIC DNA]</scope>
    <source>
        <strain evidence="3">ATCC 33406 / DSM 1761 / CIP 103989 / NBRC 15051 / NCIMB 9469 / D465</strain>
    </source>
</reference>
<protein>
    <submittedName>
        <fullName evidence="2">Uncharacterized protein</fullName>
    </submittedName>
</protein>
<name>A0A6N4SQF1_CYTH3</name>
<feature type="chain" id="PRO_5026703913" evidence="1">
    <location>
        <begin position="22"/>
        <end position="181"/>
    </location>
</feature>
<accession>A0A6N4SQF1</accession>
<gene>
    <name evidence="2" type="ordered locus">CHU_1241</name>
</gene>